<comment type="caution">
    <text evidence="1">The sequence shown here is derived from an EMBL/GenBank/DDBJ whole genome shotgun (WGS) entry which is preliminary data.</text>
</comment>
<evidence type="ECO:0000313" key="2">
    <source>
        <dbReference type="Proteomes" id="UP000624244"/>
    </source>
</evidence>
<dbReference type="AlphaFoldDB" id="A0A8H5ZBD2"/>
<protein>
    <recommendedName>
        <fullName evidence="3">BTB domain-containing protein</fullName>
    </recommendedName>
</protein>
<dbReference type="SUPFAM" id="SSF54695">
    <property type="entry name" value="POZ domain"/>
    <property type="match status" value="1"/>
</dbReference>
<organism evidence="1 2">
    <name type="scientific">Cochliobolus sativus</name>
    <name type="common">Common root rot and spot blotch fungus</name>
    <name type="synonym">Bipolaris sorokiniana</name>
    <dbReference type="NCBI Taxonomy" id="45130"/>
    <lineage>
        <taxon>Eukaryota</taxon>
        <taxon>Fungi</taxon>
        <taxon>Dikarya</taxon>
        <taxon>Ascomycota</taxon>
        <taxon>Pezizomycotina</taxon>
        <taxon>Dothideomycetes</taxon>
        <taxon>Pleosporomycetidae</taxon>
        <taxon>Pleosporales</taxon>
        <taxon>Pleosporineae</taxon>
        <taxon>Pleosporaceae</taxon>
        <taxon>Bipolaris</taxon>
    </lineage>
</organism>
<gene>
    <name evidence="1" type="ORF">GGP41_003363</name>
</gene>
<name>A0A8H5ZBD2_COCSA</name>
<proteinExistence type="predicted"/>
<sequence length="417" mass="47514">MTSPQSGRVIIDPTGDALITLESSETVFALWLEPLDTSSDSEDIGTEDLTEELDYEDHSDGEELPNWMRWDDSDPEYGVQEQPKQQDEPILSTIPGRRTHGIEVLSASIHPVKPSPPLPIIYQISSAHLITASPKFRSELLSSRDNQKDSNSLHHIKCSDWDPEAFEILLNTLHTRYRRVPKQLSLEMLAKIAVMVDYYKCWEAFELISQTWIRHIRVCHPMPQTYSRDLMLWMLVTWVFKLPKEFTRATAIVLRQCTEPKIQDMGLGIPPSILRTLEARRSEAIEQIIETFNCWIDEFSDTYTCQVDADLSFECSSILLGALMKQMRNIDVLSPLVVAPFDGFSLEKVHENIKTIQSPIWETYDGVNELYPIKHACGFHRTIIRDVGHIVAKTKGLVLSNFVDCSENMEGLSLGPP</sequence>
<evidence type="ECO:0008006" key="3">
    <source>
        <dbReference type="Google" id="ProtNLM"/>
    </source>
</evidence>
<dbReference type="InterPro" id="IPR011333">
    <property type="entry name" value="SKP1/BTB/POZ_sf"/>
</dbReference>
<dbReference type="Gene3D" id="3.30.710.10">
    <property type="entry name" value="Potassium Channel Kv1.1, Chain A"/>
    <property type="match status" value="1"/>
</dbReference>
<dbReference type="Proteomes" id="UP000624244">
    <property type="component" value="Unassembled WGS sequence"/>
</dbReference>
<reference evidence="1" key="1">
    <citation type="submission" date="2019-11" db="EMBL/GenBank/DDBJ databases">
        <title>Bipolaris sorokiniana Genome sequencing.</title>
        <authorList>
            <person name="Wang H."/>
        </authorList>
    </citation>
    <scope>NUCLEOTIDE SEQUENCE</scope>
</reference>
<evidence type="ECO:0000313" key="1">
    <source>
        <dbReference type="EMBL" id="KAF5847106.1"/>
    </source>
</evidence>
<accession>A0A8H5ZBD2</accession>
<dbReference type="EMBL" id="WNKQ01000014">
    <property type="protein sequence ID" value="KAF5847106.1"/>
    <property type="molecule type" value="Genomic_DNA"/>
</dbReference>